<sequence>MRTPASGWPRVLRPPRTPASRKSRVLRPPEAGVRTPSPEFSYLCDRKFCVLRPPYSGLRPAMRTPASGRPCVLRPPAGHVYPGLRVLRPPEKAAYSGLRRPEYVLQARSTPIYASPYAGLSDLGYKFGPQFRSLLNLKSNNCTLEADVTTPIFGQDAGEGGSFMVHPIILDALIQITLLAQQESLTSLRVPVKISEFELVSNLSDNVGKNTCVRQFCVQAGLNSSTVFIQGTDSNWRALASMSNLITVSTTSNAIRLMVKGNNETTGHKESDQLLPLFVEEWTKEDEAMNSSTSTFITACEAISRTAEEIQEHKRITSYIADHTKGNCMSSRLKSPAFLARLLKYAGEAGLLTEYSPTEYIVLPYADCLTETSLESNHEILREDWAFTKFYISKLVSILQEPDLILPHLFPPSLPSLDQPNEIFATQTSDNINFSAERLYTSTVCYNLIENFIAVFASFPKDKTKRLRILEVGAGTGSTTREVLHHLQDSSSTYTFTDVSSSLLNRAEDSLPHVPGVQVDFCVLDLEKDVLNQGFAKEAFDIIIAINVLHATTNLDKVVGNLRMLLSPEGHILIAEQFQPSAFTDIIFGHCKGYWLFQDDIRSDHCLIGGDTWKTVLQSNGYGEVSIVENTDFKFVIIIAKNKDISPPPYIVISTRDKDELANQLVASNKEYATLRKISDLPISIQSEDKIVYCFPQALLRNSSGYSSGILSWKIIFRTRIRVKVILVSHGLIPVGDQEARYPVAGPFRGFSRSLANEILQLDITWVDLDPDEATLQHVQELVAEINNRGTQRGRSQAPFVTYRRGFRYVGRLVPLESPYPMLTLPQGYPAQLRLPESCAMEDLQWDDSLASIQIRVQASGLNFKDISNILKPTVEFASASSIGADICGEVIRVGSAVRDLHVGANVVLAMNMELAPLPNVVQINSSHVALLPEKLTYLEGATLPTAFYTAYHSLITVGKLSRGEWVLIHTASGGVGLVAVQIALAVGANIVCTAGSRRKRAYLTNVLGLTNVTSSRDVSCFIAGVQKAIKDSGVHIVLNSLTSNGWKEASMSVTRKGGRFVEMSKLNIWSHTEVEHLRPDVTYSVVDLSILDEARTIYLAHELQSWLGSGKLKPISYSVFEPPAIISAVEHLQKAVHIGKVVIRWTKDIFNDQSTYLITGGCGELGIELAKLMLLNGAKHLVLVSRRHGGQEAVLSKLRQRDGHCHNAKDEFAGVVVEYGDISTSAGVNEIIKKITSRGMPPLRGIFHAAGVLSDATIPNMTMEKMDLVWAGKAGGAWALHAATSGLNLEHFVLYSSASWVLGGPGQTNSSAANDSLASLADYRHRLGLKATSIAWGQWGEIGMVGGWERTVFAVKPFSTARGINTMIHILRNAIQIGNNVMAAELSDDVKSSWFRNYFKTNDNIEAADLKTADVQNHDHLGSESLDEVVVNLLSKMLRIRDHTKLQRAVLTDVGMDSLMRIELKNKLHTLYGVVVEVSENDTLSEITQSLTKAVGKPSK</sequence>
<dbReference type="Gene3D" id="3.40.50.150">
    <property type="entry name" value="Vaccinia Virus protein VP39"/>
    <property type="match status" value="1"/>
</dbReference>
<gene>
    <name evidence="5" type="ORF">Fcan01_15691</name>
</gene>
<dbReference type="InterPro" id="IPR042104">
    <property type="entry name" value="PKS_dehydratase_sf"/>
</dbReference>
<dbReference type="Gene3D" id="3.40.50.720">
    <property type="entry name" value="NAD(P)-binding Rossmann-like Domain"/>
    <property type="match status" value="3"/>
</dbReference>
<evidence type="ECO:0000313" key="5">
    <source>
        <dbReference type="EMBL" id="OXA49495.1"/>
    </source>
</evidence>
<evidence type="ECO:0000313" key="6">
    <source>
        <dbReference type="Proteomes" id="UP000198287"/>
    </source>
</evidence>
<dbReference type="InterPro" id="IPR057326">
    <property type="entry name" value="KR_dom"/>
</dbReference>
<dbReference type="InterPro" id="IPR020843">
    <property type="entry name" value="ER"/>
</dbReference>
<accession>A0A226DVJ7</accession>
<feature type="domain" description="Ketoreductase" evidence="3">
    <location>
        <begin position="1155"/>
        <end position="1343"/>
    </location>
</feature>
<dbReference type="InterPro" id="IPR049551">
    <property type="entry name" value="PKS_DH_C"/>
</dbReference>
<dbReference type="OMA" id="TIYLAHE"/>
<dbReference type="EMBL" id="LNIX01000010">
    <property type="protein sequence ID" value="OXA49495.1"/>
    <property type="molecule type" value="Genomic_DNA"/>
</dbReference>
<dbReference type="CDD" id="cd02440">
    <property type="entry name" value="AdoMet_MTases"/>
    <property type="match status" value="1"/>
</dbReference>
<dbReference type="Pfam" id="PF08240">
    <property type="entry name" value="ADH_N"/>
    <property type="match status" value="1"/>
</dbReference>
<dbReference type="InterPro" id="IPR036291">
    <property type="entry name" value="NAD(P)-bd_dom_sf"/>
</dbReference>
<dbReference type="InterPro" id="IPR013217">
    <property type="entry name" value="Methyltransf_12"/>
</dbReference>
<dbReference type="SMART" id="SM00822">
    <property type="entry name" value="PKS_KR"/>
    <property type="match status" value="1"/>
</dbReference>
<dbReference type="Pfam" id="PF14765">
    <property type="entry name" value="PS-DH"/>
    <property type="match status" value="1"/>
</dbReference>
<dbReference type="SUPFAM" id="SSF47336">
    <property type="entry name" value="ACP-like"/>
    <property type="match status" value="1"/>
</dbReference>
<dbReference type="InterPro" id="IPR050444">
    <property type="entry name" value="Polyketide_Synthase"/>
</dbReference>
<organism evidence="5 6">
    <name type="scientific">Folsomia candida</name>
    <name type="common">Springtail</name>
    <dbReference type="NCBI Taxonomy" id="158441"/>
    <lineage>
        <taxon>Eukaryota</taxon>
        <taxon>Metazoa</taxon>
        <taxon>Ecdysozoa</taxon>
        <taxon>Arthropoda</taxon>
        <taxon>Hexapoda</taxon>
        <taxon>Collembola</taxon>
        <taxon>Entomobryomorpha</taxon>
        <taxon>Isotomoidea</taxon>
        <taxon>Isotomidae</taxon>
        <taxon>Proisotominae</taxon>
        <taxon>Folsomia</taxon>
    </lineage>
</organism>
<dbReference type="Proteomes" id="UP000198287">
    <property type="component" value="Unassembled WGS sequence"/>
</dbReference>
<dbReference type="InterPro" id="IPR013149">
    <property type="entry name" value="ADH-like_C"/>
</dbReference>
<dbReference type="SUPFAM" id="SSF51735">
    <property type="entry name" value="NAD(P)-binding Rossmann-fold domains"/>
    <property type="match status" value="3"/>
</dbReference>
<protein>
    <submittedName>
        <fullName evidence="5">Phthiocerol synthesis polyketide synthase type I PpsC</fullName>
    </submittedName>
</protein>
<proteinExistence type="predicted"/>
<dbReference type="SUPFAM" id="SSF53335">
    <property type="entry name" value="S-adenosyl-L-methionine-dependent methyltransferases"/>
    <property type="match status" value="1"/>
</dbReference>
<evidence type="ECO:0000256" key="1">
    <source>
        <dbReference type="ARBA" id="ARBA00022679"/>
    </source>
</evidence>
<evidence type="ECO:0000256" key="2">
    <source>
        <dbReference type="SAM" id="MobiDB-lite"/>
    </source>
</evidence>
<comment type="caution">
    <text evidence="5">The sequence shown here is derived from an EMBL/GenBank/DDBJ whole genome shotgun (WGS) entry which is preliminary data.</text>
</comment>
<dbReference type="SMART" id="SM00829">
    <property type="entry name" value="PKS_ER"/>
    <property type="match status" value="1"/>
</dbReference>
<dbReference type="PANTHER" id="PTHR45681:SF6">
    <property type="entry name" value="POLYKETIDE SYNTHASE 37"/>
    <property type="match status" value="1"/>
</dbReference>
<dbReference type="InterPro" id="IPR013154">
    <property type="entry name" value="ADH-like_N"/>
</dbReference>
<name>A0A226DVJ7_FOLCA</name>
<dbReference type="STRING" id="158441.A0A226DVJ7"/>
<dbReference type="InterPro" id="IPR036736">
    <property type="entry name" value="ACP-like_sf"/>
</dbReference>
<evidence type="ECO:0000259" key="4">
    <source>
        <dbReference type="SMART" id="SM00829"/>
    </source>
</evidence>
<dbReference type="Gene3D" id="3.90.180.10">
    <property type="entry name" value="Medium-chain alcohol dehydrogenases, catalytic domain"/>
    <property type="match status" value="1"/>
</dbReference>
<evidence type="ECO:0000259" key="3">
    <source>
        <dbReference type="SMART" id="SM00822"/>
    </source>
</evidence>
<dbReference type="GO" id="GO:0016740">
    <property type="term" value="F:transferase activity"/>
    <property type="evidence" value="ECO:0007669"/>
    <property type="project" value="UniProtKB-KW"/>
</dbReference>
<dbReference type="PANTHER" id="PTHR45681">
    <property type="entry name" value="POLYKETIDE SYNTHASE 44-RELATED"/>
    <property type="match status" value="1"/>
</dbReference>
<dbReference type="InterPro" id="IPR011032">
    <property type="entry name" value="GroES-like_sf"/>
</dbReference>
<dbReference type="Pfam" id="PF08659">
    <property type="entry name" value="KR"/>
    <property type="match status" value="1"/>
</dbReference>
<dbReference type="InterPro" id="IPR013968">
    <property type="entry name" value="PKS_KR"/>
</dbReference>
<dbReference type="OrthoDB" id="3509362at2759"/>
<feature type="domain" description="Enoyl reductase (ER)" evidence="4">
    <location>
        <begin position="828"/>
        <end position="1144"/>
    </location>
</feature>
<dbReference type="GO" id="GO:0016491">
    <property type="term" value="F:oxidoreductase activity"/>
    <property type="evidence" value="ECO:0007669"/>
    <property type="project" value="InterPro"/>
</dbReference>
<dbReference type="Gene3D" id="3.10.129.110">
    <property type="entry name" value="Polyketide synthase dehydratase"/>
    <property type="match status" value="1"/>
</dbReference>
<keyword evidence="6" id="KW-1185">Reference proteome</keyword>
<feature type="region of interest" description="Disordered" evidence="2">
    <location>
        <begin position="1"/>
        <end position="34"/>
    </location>
</feature>
<dbReference type="InterPro" id="IPR029063">
    <property type="entry name" value="SAM-dependent_MTases_sf"/>
</dbReference>
<dbReference type="Pfam" id="PF08242">
    <property type="entry name" value="Methyltransf_12"/>
    <property type="match status" value="1"/>
</dbReference>
<reference evidence="5 6" key="1">
    <citation type="submission" date="2015-12" db="EMBL/GenBank/DDBJ databases">
        <title>The genome of Folsomia candida.</title>
        <authorList>
            <person name="Faddeeva A."/>
            <person name="Derks M.F."/>
            <person name="Anvar Y."/>
            <person name="Smit S."/>
            <person name="Van Straalen N."/>
            <person name="Roelofs D."/>
        </authorList>
    </citation>
    <scope>NUCLEOTIDE SEQUENCE [LARGE SCALE GENOMIC DNA]</scope>
    <source>
        <strain evidence="5 6">VU population</strain>
        <tissue evidence="5">Whole body</tissue>
    </source>
</reference>
<dbReference type="SUPFAM" id="SSF50129">
    <property type="entry name" value="GroES-like"/>
    <property type="match status" value="1"/>
</dbReference>
<dbReference type="CDD" id="cd05195">
    <property type="entry name" value="enoyl_red"/>
    <property type="match status" value="1"/>
</dbReference>
<keyword evidence="1" id="KW-0808">Transferase</keyword>
<dbReference type="Gene3D" id="1.10.1200.10">
    <property type="entry name" value="ACP-like"/>
    <property type="match status" value="1"/>
</dbReference>
<dbReference type="Pfam" id="PF00107">
    <property type="entry name" value="ADH_zinc_N"/>
    <property type="match status" value="1"/>
</dbReference>